<keyword evidence="1" id="KW-1133">Transmembrane helix</keyword>
<evidence type="ECO:0000256" key="1">
    <source>
        <dbReference type="SAM" id="Phobius"/>
    </source>
</evidence>
<gene>
    <name evidence="2" type="ORF">SSGG_06378</name>
</gene>
<dbReference type="AlphaFoldDB" id="D6AGQ9"/>
<keyword evidence="1" id="KW-0812">Transmembrane</keyword>
<dbReference type="EMBL" id="DS999644">
    <property type="protein sequence ID" value="EFE79011.2"/>
    <property type="molecule type" value="Genomic_DNA"/>
</dbReference>
<protein>
    <submittedName>
        <fullName evidence="2">Predicted protein</fullName>
    </submittedName>
</protein>
<name>D6AGQ9_STRFL</name>
<dbReference type="Proteomes" id="UP000003986">
    <property type="component" value="Unassembled WGS sequence"/>
</dbReference>
<organism evidence="2 3">
    <name type="scientific">Streptomyces filamentosus NRRL 15998</name>
    <dbReference type="NCBI Taxonomy" id="457431"/>
    <lineage>
        <taxon>Bacteria</taxon>
        <taxon>Bacillati</taxon>
        <taxon>Actinomycetota</taxon>
        <taxon>Actinomycetes</taxon>
        <taxon>Kitasatosporales</taxon>
        <taxon>Streptomycetaceae</taxon>
        <taxon>Streptomyces</taxon>
    </lineage>
</organism>
<sequence>MGTGWGQLVSPRGGDQGAVPMMFGYGDEWWMLLVVPVFLWIPSGPLVMAGMGVWCALRPGRWPRLWSVLLPLLPVAVSAILVTLPMDSWGRPGHTRDVVHYVLGYIGGLTVLPWLLGHGIARLTRAVRARRDRAGSDRTGAPDLP</sequence>
<keyword evidence="1" id="KW-0472">Membrane</keyword>
<proteinExistence type="predicted"/>
<evidence type="ECO:0000313" key="2">
    <source>
        <dbReference type="EMBL" id="EFE79011.2"/>
    </source>
</evidence>
<accession>D6AGQ9</accession>
<reference evidence="3" key="1">
    <citation type="submission" date="2008-10" db="EMBL/GenBank/DDBJ databases">
        <authorList>
            <person name="Molnar K."/>
        </authorList>
    </citation>
    <scope>NUCLEOTIDE SEQUENCE [LARGE SCALE GENOMIC DNA]</scope>
    <source>
        <strain evidence="3">NRRL 15998</strain>
    </source>
</reference>
<feature type="transmembrane region" description="Helical" evidence="1">
    <location>
        <begin position="65"/>
        <end position="86"/>
    </location>
</feature>
<feature type="transmembrane region" description="Helical" evidence="1">
    <location>
        <begin position="98"/>
        <end position="121"/>
    </location>
</feature>
<reference evidence="3" key="2">
    <citation type="submission" date="2008-12" db="EMBL/GenBank/DDBJ databases">
        <title>Annotation of Streptomyces roseosporus strain NRRL 15998.</title>
        <authorList>
            <consortium name="The Broad Institute Genome Sequencing Platform"/>
            <consortium name="Broad Institute Microbial Sequencing Center"/>
            <person name="Fischbach M."/>
            <person name="Ward D."/>
            <person name="Young S."/>
            <person name="Kodira C.D."/>
            <person name="Zeng Q."/>
            <person name="Koehrsen M."/>
            <person name="Godfrey P."/>
            <person name="Alvarado L."/>
            <person name="Berlin A.M."/>
            <person name="Borenstein D."/>
            <person name="Chen Z."/>
            <person name="Engels R."/>
            <person name="Freedman E."/>
            <person name="Gellesch M."/>
            <person name="Goldberg J."/>
            <person name="Griggs A."/>
            <person name="Gujja S."/>
            <person name="Heiman D.I."/>
            <person name="Hepburn T.A."/>
            <person name="Howarth C."/>
            <person name="Jen D."/>
            <person name="Larson L."/>
            <person name="Lewis B."/>
            <person name="Mehta T."/>
            <person name="Park D."/>
            <person name="Pearson M."/>
            <person name="Roberts A."/>
            <person name="Saif S."/>
            <person name="Shea T.D."/>
            <person name="Shenoy N."/>
            <person name="Sisk P."/>
            <person name="Stolte C."/>
            <person name="Sykes S.N."/>
            <person name="Walk T."/>
            <person name="White J."/>
            <person name="Yandava C."/>
            <person name="Straight P."/>
            <person name="Clardy J."/>
            <person name="Hung D."/>
            <person name="Kolter R."/>
            <person name="Mekalanos J."/>
            <person name="Walker S."/>
            <person name="Walsh C.T."/>
            <person name="Wieland B.L.C."/>
            <person name="Ilzarbe M."/>
            <person name="Galagan J."/>
            <person name="Nusbaum C."/>
            <person name="Birren B."/>
        </authorList>
    </citation>
    <scope>NUCLEOTIDE SEQUENCE [LARGE SCALE GENOMIC DNA]</scope>
    <source>
        <strain evidence="3">NRRL 15998</strain>
    </source>
</reference>
<feature type="transmembrane region" description="Helical" evidence="1">
    <location>
        <begin position="29"/>
        <end position="53"/>
    </location>
</feature>
<evidence type="ECO:0000313" key="3">
    <source>
        <dbReference type="Proteomes" id="UP000003986"/>
    </source>
</evidence>